<dbReference type="RefSeq" id="XP_025061372.1">
    <property type="nucleotide sequence ID" value="XM_025205587.1"/>
</dbReference>
<name>A0A3Q0GPP3_ALLSI</name>
<gene>
    <name evidence="5" type="primary">RMND1</name>
</gene>
<dbReference type="PANTHER" id="PTHR16255:SF1">
    <property type="entry name" value="REQUIRED FOR MEIOTIC NUCLEAR DIVISION PROTEIN 1 HOMOLOG"/>
    <property type="match status" value="1"/>
</dbReference>
<dbReference type="InterPro" id="IPR051624">
    <property type="entry name" value="RMD1/Sad1-interacting"/>
</dbReference>
<organism evidence="4 5">
    <name type="scientific">Alligator sinensis</name>
    <name type="common">Chinese alligator</name>
    <dbReference type="NCBI Taxonomy" id="38654"/>
    <lineage>
        <taxon>Eukaryota</taxon>
        <taxon>Metazoa</taxon>
        <taxon>Chordata</taxon>
        <taxon>Craniata</taxon>
        <taxon>Vertebrata</taxon>
        <taxon>Euteleostomi</taxon>
        <taxon>Archelosauria</taxon>
        <taxon>Archosauria</taxon>
        <taxon>Crocodylia</taxon>
        <taxon>Alligatoridae</taxon>
        <taxon>Alligatorinae</taxon>
        <taxon>Alligator</taxon>
    </lineage>
</organism>
<feature type="domain" description="DUF155" evidence="3">
    <location>
        <begin position="373"/>
        <end position="550"/>
    </location>
</feature>
<sequence>MALPGTFLSGGSALDYVCMRPVPFLVGCSISGSGSQLGQGSTWAPSGTWIRWASPCAFSDWLFCPPPGIEQLLRVGLSLGGIPSGGSSRSLPGRAYPWGEALYCSPGAAHHRACGGLGTSHPGGTELGRQTLVNPVDRLQAVQREAMKVKLLRELTRSHFLTKLHLCQGLCKSRLPTLKLSGDAEKIPCYTLATSRGLDLHAPEIPSLCLTNICTGVKNCQMSRGNVTTSVKTLNHQTREVLPPFGECFGSVTPINDNPLGWSAKKLLKIPKRCYPVVSTGQTIPKQNIVPSKRPPKAPRTKQPSRSTKPLFSETEDQMQCIAYATADEYHLGNLSEDLSAEGYIEINLPKDAANILVIGTENSAKEYDSGMIFLFREGSVVFWNVENKTVKNIMRVLERHEIQPYETALVHWENEELNYRRGEGQSKLHKGEILLNCDLNTDEGILEKFAFSNALCLSVKLAIWESSLDMFVESIQSIPEILKSRKKVKLSHADVMQKIGELFALRHRINLSSDLLITPDFYWDRAHLEQLYDKTCQFLSIARRVKVMNEKLQHCMDLTDLMRNHLNEKHALRLEWMIVILITIEVMFELVSRVF</sequence>
<evidence type="ECO:0000259" key="3">
    <source>
        <dbReference type="Pfam" id="PF02582"/>
    </source>
</evidence>
<dbReference type="Pfam" id="PF02582">
    <property type="entry name" value="DUF155"/>
    <property type="match status" value="1"/>
</dbReference>
<proteinExistence type="inferred from homology"/>
<dbReference type="Proteomes" id="UP000189705">
    <property type="component" value="Unplaced"/>
</dbReference>
<dbReference type="STRING" id="38654.A0A3Q0GPP3"/>
<reference evidence="5" key="1">
    <citation type="submission" date="2025-08" db="UniProtKB">
        <authorList>
            <consortium name="RefSeq"/>
        </authorList>
    </citation>
    <scope>IDENTIFICATION</scope>
</reference>
<dbReference type="GO" id="GO:0070131">
    <property type="term" value="P:positive regulation of mitochondrial translation"/>
    <property type="evidence" value="ECO:0007669"/>
    <property type="project" value="TreeGrafter"/>
</dbReference>
<dbReference type="PANTHER" id="PTHR16255">
    <property type="entry name" value="REQUIRED FOR MEIOTIC NUCLEAR DIVISION PROTEIN 1 HOMOLOG"/>
    <property type="match status" value="1"/>
</dbReference>
<dbReference type="AlphaFoldDB" id="A0A3Q0GPP3"/>
<evidence type="ECO:0000256" key="1">
    <source>
        <dbReference type="ARBA" id="ARBA00008306"/>
    </source>
</evidence>
<dbReference type="CTD" id="55005"/>
<dbReference type="GO" id="GO:0005739">
    <property type="term" value="C:mitochondrion"/>
    <property type="evidence" value="ECO:0007669"/>
    <property type="project" value="UniProtKB-ARBA"/>
</dbReference>
<evidence type="ECO:0000313" key="5">
    <source>
        <dbReference type="RefSeq" id="XP_025061372.1"/>
    </source>
</evidence>
<dbReference type="GeneID" id="102376872"/>
<accession>A0A3Q0GPP3</accession>
<comment type="similarity">
    <text evidence="1">Belongs to the RMD1/sif2 family.</text>
</comment>
<keyword evidence="4" id="KW-1185">Reference proteome</keyword>
<evidence type="ECO:0000256" key="2">
    <source>
        <dbReference type="SAM" id="MobiDB-lite"/>
    </source>
</evidence>
<dbReference type="InterPro" id="IPR003734">
    <property type="entry name" value="DUF155"/>
</dbReference>
<dbReference type="InParanoid" id="A0A3Q0GPP3"/>
<feature type="region of interest" description="Disordered" evidence="2">
    <location>
        <begin position="285"/>
        <end position="311"/>
    </location>
</feature>
<evidence type="ECO:0000313" key="4">
    <source>
        <dbReference type="Proteomes" id="UP000189705"/>
    </source>
</evidence>
<protein>
    <submittedName>
        <fullName evidence="5">Required for meiotic nuclear division protein 1 homolog isoform X1</fullName>
    </submittedName>
</protein>